<protein>
    <submittedName>
        <fullName evidence="1">Geranyl transferase</fullName>
    </submittedName>
</protein>
<accession>A0A5C8FY62</accession>
<keyword evidence="1" id="KW-0808">Transferase</keyword>
<comment type="caution">
    <text evidence="1">The sequence shown here is derived from an EMBL/GenBank/DDBJ whole genome shotgun (WGS) entry which is preliminary data.</text>
</comment>
<sequence length="205" mass="24685">MSNKLPPILQDDNILEKLEYIFKEHFKNPPYNIPPDISWEEKAINFDKVKERYTKNNNFELKSNDALYISKNNTHYFIEFKIGELLKKNDDKNNNDINIKYGVKKELQLKIYDSIFLLSDIDLNENKYIQDIVNFSKNNIEYILVYYSKNNGDLKINSHLFNKANINLDRFGLSKFKKFLLKEIYIYDEEEFEREFINKVIRDEP</sequence>
<dbReference type="GO" id="GO:0016740">
    <property type="term" value="F:transferase activity"/>
    <property type="evidence" value="ECO:0007669"/>
    <property type="project" value="UniProtKB-KW"/>
</dbReference>
<evidence type="ECO:0000313" key="2">
    <source>
        <dbReference type="Proteomes" id="UP000325002"/>
    </source>
</evidence>
<name>A0A5C8FY62_9SPIR</name>
<dbReference type="EMBL" id="SAYD01000003">
    <property type="protein sequence ID" value="TXJ41487.1"/>
    <property type="molecule type" value="Genomic_DNA"/>
</dbReference>
<evidence type="ECO:0000313" key="1">
    <source>
        <dbReference type="EMBL" id="TXJ41487.1"/>
    </source>
</evidence>
<dbReference type="AlphaFoldDB" id="A0A5C8FY62"/>
<reference evidence="1 2" key="1">
    <citation type="journal article" date="1992" name="Lakartidningen">
        <title>[Penicillin V and not amoxicillin is the first choice preparation in acute otitis].</title>
        <authorList>
            <person name="Kamme C."/>
            <person name="Lundgren K."/>
            <person name="Prellner K."/>
        </authorList>
    </citation>
    <scope>NUCLEOTIDE SEQUENCE [LARGE SCALE GENOMIC DNA]</scope>
    <source>
        <strain evidence="1 2">PC3997IV</strain>
    </source>
</reference>
<dbReference type="RefSeq" id="WP_147544312.1">
    <property type="nucleotide sequence ID" value="NZ_SAYD01000003.1"/>
</dbReference>
<gene>
    <name evidence="1" type="ORF">EPJ81_00525</name>
</gene>
<dbReference type="Proteomes" id="UP000325002">
    <property type="component" value="Unassembled WGS sequence"/>
</dbReference>
<proteinExistence type="predicted"/>
<organism evidence="1 2">
    <name type="scientific">Brachyspira aalborgi</name>
    <dbReference type="NCBI Taxonomy" id="29522"/>
    <lineage>
        <taxon>Bacteria</taxon>
        <taxon>Pseudomonadati</taxon>
        <taxon>Spirochaetota</taxon>
        <taxon>Spirochaetia</taxon>
        <taxon>Brachyspirales</taxon>
        <taxon>Brachyspiraceae</taxon>
        <taxon>Brachyspira</taxon>
    </lineage>
</organism>